<name>A0A1Q2MGA4_9BACT</name>
<dbReference type="EMBL" id="CP019646">
    <property type="protein sequence ID" value="AQQ71710.1"/>
    <property type="molecule type" value="Genomic_DNA"/>
</dbReference>
<dbReference type="SMART" id="SM00382">
    <property type="entry name" value="AAA"/>
    <property type="match status" value="1"/>
</dbReference>
<dbReference type="STRING" id="1851148.SMSP2_02087"/>
<evidence type="ECO:0000313" key="6">
    <source>
        <dbReference type="EMBL" id="AQQ71710.1"/>
    </source>
</evidence>
<dbReference type="GO" id="GO:0006508">
    <property type="term" value="P:proteolysis"/>
    <property type="evidence" value="ECO:0007669"/>
    <property type="project" value="UniProtKB-KW"/>
</dbReference>
<keyword evidence="6" id="KW-0378">Hydrolase</keyword>
<accession>A0A1Q2MGA4</accession>
<dbReference type="InterPro" id="IPR003593">
    <property type="entry name" value="AAA+_ATPase"/>
</dbReference>
<keyword evidence="6" id="KW-0645">Protease</keyword>
<dbReference type="InterPro" id="IPR052381">
    <property type="entry name" value="AAA_domain_protein"/>
</dbReference>
<dbReference type="CDD" id="cd19507">
    <property type="entry name" value="RecA-like_Ycf46-like"/>
    <property type="match status" value="1"/>
</dbReference>
<dbReference type="Proteomes" id="UP000188181">
    <property type="component" value="Chromosome"/>
</dbReference>
<keyword evidence="1" id="KW-0547">Nucleotide-binding</keyword>
<organism evidence="6 7">
    <name type="scientific">Limihaloglobus sulfuriphilus</name>
    <dbReference type="NCBI Taxonomy" id="1851148"/>
    <lineage>
        <taxon>Bacteria</taxon>
        <taxon>Pseudomonadati</taxon>
        <taxon>Planctomycetota</taxon>
        <taxon>Phycisphaerae</taxon>
        <taxon>Sedimentisphaerales</taxon>
        <taxon>Sedimentisphaeraceae</taxon>
        <taxon>Limihaloglobus</taxon>
    </lineage>
</organism>
<protein>
    <recommendedName>
        <fullName evidence="4">Uncharacterized AAA domain-containing protein ycf46</fullName>
    </recommendedName>
</protein>
<feature type="domain" description="AAA+ ATPase" evidence="5">
    <location>
        <begin position="278"/>
        <end position="416"/>
    </location>
</feature>
<evidence type="ECO:0000256" key="1">
    <source>
        <dbReference type="ARBA" id="ARBA00022741"/>
    </source>
</evidence>
<dbReference type="Gene3D" id="1.10.8.60">
    <property type="match status" value="1"/>
</dbReference>
<comment type="similarity">
    <text evidence="3">Belongs to the AAA ATPase family. Highly divergent.</text>
</comment>
<dbReference type="Pfam" id="PF00004">
    <property type="entry name" value="AAA"/>
    <property type="match status" value="1"/>
</dbReference>
<dbReference type="RefSeq" id="WP_186804679.1">
    <property type="nucleotide sequence ID" value="NZ_CP019646.1"/>
</dbReference>
<reference evidence="7" key="1">
    <citation type="submission" date="2017-02" db="EMBL/GenBank/DDBJ databases">
        <title>Comparative genomics and description of representatives of a novel lineage of planctomycetes thriving in anoxic sediments.</title>
        <authorList>
            <person name="Spring S."/>
            <person name="Bunk B."/>
            <person name="Sproer C."/>
        </authorList>
    </citation>
    <scope>NUCLEOTIDE SEQUENCE [LARGE SCALE GENOMIC DNA]</scope>
    <source>
        <strain evidence="7">SM-Chi-D1</strain>
    </source>
</reference>
<gene>
    <name evidence="6" type="primary">ftsH_2</name>
    <name evidence="6" type="ORF">SMSP2_02087</name>
</gene>
<dbReference type="PANTHER" id="PTHR42960">
    <property type="entry name" value="YCF46 PROTEIN"/>
    <property type="match status" value="1"/>
</dbReference>
<dbReference type="AlphaFoldDB" id="A0A1Q2MGA4"/>
<evidence type="ECO:0000259" key="5">
    <source>
        <dbReference type="SMART" id="SM00382"/>
    </source>
</evidence>
<evidence type="ECO:0000256" key="4">
    <source>
        <dbReference type="ARBA" id="ARBA00040480"/>
    </source>
</evidence>
<sequence>MEKQTSNQKSPPQSELEVLIRARYPLIYVVSWEEQRVLKEVWDIADRLNKKVYEWSITMGLVPGGTSIQSQKQKDSASQDPLVALDTVVEHVEPALYVFKDFHPFLKGQNMSVVRRMREIAISLKNTFKTIIIISPTFQLPGDLEKDLTVIDYSLPCAADLAKLLDRVIEQVKDNPKLKVNISGDVREQIVHSLLGLTLAEAENVLAKTLVQNRALNAESVEVINSEKKQIIRKNGMLEYYDSCENMNTVGGLDELKTWLDRRSEAFTDRARTFGLPAPKGVLLLGVQGCGKSLMAKAISSVWKLPLLRFDVGRVFGSLVGSSEENVRRAIRVAESVAPAILWLDEIDKAFRGSRSSGGSTDGGTSARVFGTFLTWMSEKTSPVFVVSTANDITSLPPELLRKGRFDEIFFVDLPLTEEREDIFRVHLKKRKFDPDIFDIKRLAAATVGYSGAEIEEAVVSAMFDVFYENRNLSTDDILNAVSRTVPLSKTMSEDMNTLREWAQGRARPAAGRLFTEQKQQRQIEI</sequence>
<evidence type="ECO:0000313" key="7">
    <source>
        <dbReference type="Proteomes" id="UP000188181"/>
    </source>
</evidence>
<dbReference type="GO" id="GO:0008237">
    <property type="term" value="F:metallopeptidase activity"/>
    <property type="evidence" value="ECO:0007669"/>
    <property type="project" value="UniProtKB-KW"/>
</dbReference>
<dbReference type="KEGG" id="pbas:SMSP2_02087"/>
<keyword evidence="2" id="KW-0067">ATP-binding</keyword>
<dbReference type="GO" id="GO:0005524">
    <property type="term" value="F:ATP binding"/>
    <property type="evidence" value="ECO:0007669"/>
    <property type="project" value="UniProtKB-KW"/>
</dbReference>
<dbReference type="InterPro" id="IPR027417">
    <property type="entry name" value="P-loop_NTPase"/>
</dbReference>
<dbReference type="GO" id="GO:0016887">
    <property type="term" value="F:ATP hydrolysis activity"/>
    <property type="evidence" value="ECO:0007669"/>
    <property type="project" value="InterPro"/>
</dbReference>
<evidence type="ECO:0000256" key="2">
    <source>
        <dbReference type="ARBA" id="ARBA00022840"/>
    </source>
</evidence>
<dbReference type="PANTHER" id="PTHR42960:SF1">
    <property type="entry name" value="YCF46 PROTEIN"/>
    <property type="match status" value="1"/>
</dbReference>
<dbReference type="SUPFAM" id="SSF52540">
    <property type="entry name" value="P-loop containing nucleoside triphosphate hydrolases"/>
    <property type="match status" value="1"/>
</dbReference>
<evidence type="ECO:0000256" key="3">
    <source>
        <dbReference type="ARBA" id="ARBA00038088"/>
    </source>
</evidence>
<dbReference type="InterPro" id="IPR003959">
    <property type="entry name" value="ATPase_AAA_core"/>
</dbReference>
<keyword evidence="7" id="KW-1185">Reference proteome</keyword>
<keyword evidence="6" id="KW-0482">Metalloprotease</keyword>
<dbReference type="Gene3D" id="3.40.50.300">
    <property type="entry name" value="P-loop containing nucleotide triphosphate hydrolases"/>
    <property type="match status" value="1"/>
</dbReference>
<proteinExistence type="inferred from homology"/>